<keyword evidence="1" id="KW-0812">Transmembrane</keyword>
<evidence type="ECO:0000313" key="3">
    <source>
        <dbReference type="WBParaSite" id="Csp11.Scaffold629.g12672.t2"/>
    </source>
</evidence>
<proteinExistence type="predicted"/>
<keyword evidence="1" id="KW-0472">Membrane</keyword>
<feature type="transmembrane region" description="Helical" evidence="1">
    <location>
        <begin position="70"/>
        <end position="95"/>
    </location>
</feature>
<feature type="transmembrane region" description="Helical" evidence="1">
    <location>
        <begin position="256"/>
        <end position="277"/>
    </location>
</feature>
<dbReference type="AlphaFoldDB" id="A0A1I7TX44"/>
<dbReference type="Pfam" id="PF10322">
    <property type="entry name" value="7TM_GPCR_Sru"/>
    <property type="match status" value="1"/>
</dbReference>
<protein>
    <submittedName>
        <fullName evidence="3">Serpentine receptor class gamma</fullName>
    </submittedName>
</protein>
<evidence type="ECO:0000256" key="1">
    <source>
        <dbReference type="SAM" id="Phobius"/>
    </source>
</evidence>
<sequence>MSDASTSPPFIPPPLPGIHGNSTYMNFEFSFLTLPALLLFVPIIYMPVTIIIILRIFVKLLYAVKDKNVNVPLFSAICIAQFMCLLFFVCDYVYLRMMTAGVFTKWCANVNPNGYLIILYVMTYYVNYATMLFPFLVSSMRIVLFVFPQRHSKINAMILRTALPIIFIYPWFSLFFMVTATGYCTQAKGPYPFGSVILGFQGSLFGLRNGMFLLGNNLFWMSATVINNLILLVKLIHLKTSLSIHARSQKSHKAEVSLTFTTFSMIFSYLSNSMVVITNQLGGDLTWYAIMLRPFGNDLETCVVPWVFYLTHPVFRRKSVGVIPVLQRDKINFTPP</sequence>
<dbReference type="STRING" id="1561998.A0A1I7TX44"/>
<keyword evidence="2" id="KW-1185">Reference proteome</keyword>
<feature type="transmembrane region" description="Helical" evidence="1">
    <location>
        <begin position="158"/>
        <end position="183"/>
    </location>
</feature>
<feature type="transmembrane region" description="Helical" evidence="1">
    <location>
        <begin position="34"/>
        <end position="58"/>
    </location>
</feature>
<reference evidence="3" key="1">
    <citation type="submission" date="2016-11" db="UniProtKB">
        <authorList>
            <consortium name="WormBaseParasite"/>
        </authorList>
    </citation>
    <scope>IDENTIFICATION</scope>
</reference>
<accession>A0A1I7TX44</accession>
<dbReference type="PANTHER" id="PTHR46045">
    <property type="entry name" value="SERPENTINE RECEPTOR, CLASS U-RELATED"/>
    <property type="match status" value="1"/>
</dbReference>
<evidence type="ECO:0000313" key="2">
    <source>
        <dbReference type="Proteomes" id="UP000095282"/>
    </source>
</evidence>
<feature type="transmembrane region" description="Helical" evidence="1">
    <location>
        <begin position="115"/>
        <end position="137"/>
    </location>
</feature>
<dbReference type="Proteomes" id="UP000095282">
    <property type="component" value="Unplaced"/>
</dbReference>
<dbReference type="WBParaSite" id="Csp11.Scaffold629.g12672.t2">
    <property type="protein sequence ID" value="Csp11.Scaffold629.g12672.t2"/>
    <property type="gene ID" value="Csp11.Scaffold629.g12672"/>
</dbReference>
<name>A0A1I7TX44_9PELO</name>
<keyword evidence="1" id="KW-1133">Transmembrane helix</keyword>
<dbReference type="PANTHER" id="PTHR46045:SF2">
    <property type="entry name" value="SERPENTINE RECEPTOR, CLASS U"/>
    <property type="match status" value="1"/>
</dbReference>
<organism evidence="2 3">
    <name type="scientific">Caenorhabditis tropicalis</name>
    <dbReference type="NCBI Taxonomy" id="1561998"/>
    <lineage>
        <taxon>Eukaryota</taxon>
        <taxon>Metazoa</taxon>
        <taxon>Ecdysozoa</taxon>
        <taxon>Nematoda</taxon>
        <taxon>Chromadorea</taxon>
        <taxon>Rhabditida</taxon>
        <taxon>Rhabditina</taxon>
        <taxon>Rhabditomorpha</taxon>
        <taxon>Rhabditoidea</taxon>
        <taxon>Rhabditidae</taxon>
        <taxon>Peloderinae</taxon>
        <taxon>Caenorhabditis</taxon>
    </lineage>
</organism>
<dbReference type="InterPro" id="IPR003839">
    <property type="entry name" value="7TM_GPCR_serpentine_rcpt_Sru"/>
</dbReference>
<feature type="transmembrane region" description="Helical" evidence="1">
    <location>
        <begin position="218"/>
        <end position="236"/>
    </location>
</feature>